<evidence type="ECO:0000313" key="3">
    <source>
        <dbReference type="EMBL" id="EGX61751.1"/>
    </source>
</evidence>
<proteinExistence type="predicted"/>
<gene>
    <name evidence="3" type="ORF">SZN_00280</name>
</gene>
<keyword evidence="4" id="KW-1185">Reference proteome</keyword>
<dbReference type="EMBL" id="AGBF01000001">
    <property type="protein sequence ID" value="EGX61751.1"/>
    <property type="molecule type" value="Genomic_DNA"/>
</dbReference>
<feature type="compositionally biased region" description="Basic residues" evidence="2">
    <location>
        <begin position="33"/>
        <end position="43"/>
    </location>
</feature>
<evidence type="ECO:0000313" key="4">
    <source>
        <dbReference type="Proteomes" id="UP000004217"/>
    </source>
</evidence>
<comment type="caution">
    <text evidence="3">The sequence shown here is derived from an EMBL/GenBank/DDBJ whole genome shotgun (WGS) entry which is preliminary data.</text>
</comment>
<feature type="coiled-coil region" evidence="1">
    <location>
        <begin position="130"/>
        <end position="167"/>
    </location>
</feature>
<dbReference type="RefSeq" id="WP_007490413.1">
    <property type="nucleotide sequence ID" value="NZ_AGBF01000001.1"/>
</dbReference>
<dbReference type="PATRIC" id="fig|700597.3.peg.51"/>
<feature type="region of interest" description="Disordered" evidence="2">
    <location>
        <begin position="1"/>
        <end position="43"/>
    </location>
</feature>
<evidence type="ECO:0000256" key="2">
    <source>
        <dbReference type="SAM" id="MobiDB-lite"/>
    </source>
</evidence>
<organism evidence="3 4">
    <name type="scientific">Streptomyces zinciresistens K42</name>
    <dbReference type="NCBI Taxonomy" id="700597"/>
    <lineage>
        <taxon>Bacteria</taxon>
        <taxon>Bacillati</taxon>
        <taxon>Actinomycetota</taxon>
        <taxon>Actinomycetes</taxon>
        <taxon>Kitasatosporales</taxon>
        <taxon>Streptomycetaceae</taxon>
        <taxon>Streptomyces</taxon>
    </lineage>
</organism>
<dbReference type="AlphaFoldDB" id="G2G3K5"/>
<accession>G2G3K5</accession>
<protein>
    <submittedName>
        <fullName evidence="3">Uncharacterized protein</fullName>
    </submittedName>
</protein>
<name>G2G3K5_9ACTN</name>
<sequence>MTKAVPPGKAAEPVADPQLPESARQLLREAEKHPHRYSGRRRSPWRAAAPEIVRGGVVAAGAALMWRATGADRTQKPPDDLPTASLSDALHETVGNTLEALHGGIERLWPLAVTGLAVLIVFRVMETATYNAALRELDESRARYVQLSQLTDEARSLLARAQQARRTVLGSSVHCCDLIDRQRNEVALPHQEWEIAEALREYSRLMKAEPDRPWGSMVAAVIDVRRKSLAASLQGIQRRVVALEAYADEVRRADDRFQELKQIQQLTEGSADVLELLARTARHDHAVAEIDGMNAQAAAVAATFTAALESAKEAAAIALPPAIEGA</sequence>
<dbReference type="OrthoDB" id="4227136at2"/>
<evidence type="ECO:0000256" key="1">
    <source>
        <dbReference type="SAM" id="Coils"/>
    </source>
</evidence>
<dbReference type="Proteomes" id="UP000004217">
    <property type="component" value="Unassembled WGS sequence"/>
</dbReference>
<reference evidence="3 4" key="1">
    <citation type="submission" date="2011-08" db="EMBL/GenBank/DDBJ databases">
        <authorList>
            <person name="Lin Y."/>
            <person name="Hao X."/>
            <person name="Johnstone L."/>
            <person name="Miller S.J."/>
            <person name="Wei G."/>
            <person name="Rensing C."/>
        </authorList>
    </citation>
    <scope>NUCLEOTIDE SEQUENCE [LARGE SCALE GENOMIC DNA]</scope>
    <source>
        <strain evidence="3 4">K42</strain>
    </source>
</reference>
<keyword evidence="1" id="KW-0175">Coiled coil</keyword>